<dbReference type="EMBL" id="JAUKTV010000006">
    <property type="protein sequence ID" value="KAK0736645.1"/>
    <property type="molecule type" value="Genomic_DNA"/>
</dbReference>
<dbReference type="AlphaFoldDB" id="A0AA40BLX0"/>
<evidence type="ECO:0000256" key="1">
    <source>
        <dbReference type="SAM" id="SignalP"/>
    </source>
</evidence>
<evidence type="ECO:0000313" key="2">
    <source>
        <dbReference type="EMBL" id="KAK0736645.1"/>
    </source>
</evidence>
<gene>
    <name evidence="2" type="ORF">B0T21DRAFT_402034</name>
</gene>
<sequence length="93" mass="9223">MAKFAVLFLATAAALVSAQCPPNARLCGSDILPGGSLSCVENEIDLVFITPANNSAANCIFPTNGDGVPQARGACCCADGRCSGNGGTAAICD</sequence>
<feature type="chain" id="PRO_5041298369" evidence="1">
    <location>
        <begin position="19"/>
        <end position="93"/>
    </location>
</feature>
<organism evidence="2 3">
    <name type="scientific">Apiosordaria backusii</name>
    <dbReference type="NCBI Taxonomy" id="314023"/>
    <lineage>
        <taxon>Eukaryota</taxon>
        <taxon>Fungi</taxon>
        <taxon>Dikarya</taxon>
        <taxon>Ascomycota</taxon>
        <taxon>Pezizomycotina</taxon>
        <taxon>Sordariomycetes</taxon>
        <taxon>Sordariomycetidae</taxon>
        <taxon>Sordariales</taxon>
        <taxon>Lasiosphaeriaceae</taxon>
        <taxon>Apiosordaria</taxon>
    </lineage>
</organism>
<keyword evidence="1" id="KW-0732">Signal</keyword>
<keyword evidence="3" id="KW-1185">Reference proteome</keyword>
<protein>
    <submittedName>
        <fullName evidence="2">Uncharacterized protein</fullName>
    </submittedName>
</protein>
<proteinExistence type="predicted"/>
<accession>A0AA40BLX0</accession>
<reference evidence="2" key="1">
    <citation type="submission" date="2023-06" db="EMBL/GenBank/DDBJ databases">
        <title>Genome-scale phylogeny and comparative genomics of the fungal order Sordariales.</title>
        <authorList>
            <consortium name="Lawrence Berkeley National Laboratory"/>
            <person name="Hensen N."/>
            <person name="Bonometti L."/>
            <person name="Westerberg I."/>
            <person name="Brannstrom I.O."/>
            <person name="Guillou S."/>
            <person name="Cros-Aarteil S."/>
            <person name="Calhoun S."/>
            <person name="Haridas S."/>
            <person name="Kuo A."/>
            <person name="Mondo S."/>
            <person name="Pangilinan J."/>
            <person name="Riley R."/>
            <person name="Labutti K."/>
            <person name="Andreopoulos B."/>
            <person name="Lipzen A."/>
            <person name="Chen C."/>
            <person name="Yanf M."/>
            <person name="Daum C."/>
            <person name="Ng V."/>
            <person name="Clum A."/>
            <person name="Steindorff A."/>
            <person name="Ohm R."/>
            <person name="Martin F."/>
            <person name="Silar P."/>
            <person name="Natvig D."/>
            <person name="Lalanne C."/>
            <person name="Gautier V."/>
            <person name="Ament-Velasquez S.L."/>
            <person name="Kruys A."/>
            <person name="Hutchinson M.I."/>
            <person name="Powell A.J."/>
            <person name="Barry K."/>
            <person name="Miller A.N."/>
            <person name="Grigoriev I.V."/>
            <person name="Debuchy R."/>
            <person name="Gladieux P."/>
            <person name="Thoren M.H."/>
            <person name="Johannesson H."/>
        </authorList>
    </citation>
    <scope>NUCLEOTIDE SEQUENCE</scope>
    <source>
        <strain evidence="2">CBS 540.89</strain>
    </source>
</reference>
<feature type="signal peptide" evidence="1">
    <location>
        <begin position="1"/>
        <end position="18"/>
    </location>
</feature>
<comment type="caution">
    <text evidence="2">The sequence shown here is derived from an EMBL/GenBank/DDBJ whole genome shotgun (WGS) entry which is preliminary data.</text>
</comment>
<evidence type="ECO:0000313" key="3">
    <source>
        <dbReference type="Proteomes" id="UP001172159"/>
    </source>
</evidence>
<name>A0AA40BLX0_9PEZI</name>
<dbReference type="Proteomes" id="UP001172159">
    <property type="component" value="Unassembled WGS sequence"/>
</dbReference>